<dbReference type="Proteomes" id="UP000186705">
    <property type="component" value="Unassembled WGS sequence"/>
</dbReference>
<feature type="transmembrane region" description="Helical" evidence="8">
    <location>
        <begin position="152"/>
        <end position="175"/>
    </location>
</feature>
<organism evidence="9 10">
    <name type="scientific">Dubosiella newyorkensis</name>
    <dbReference type="NCBI Taxonomy" id="1862672"/>
    <lineage>
        <taxon>Bacteria</taxon>
        <taxon>Bacillati</taxon>
        <taxon>Bacillota</taxon>
        <taxon>Erysipelotrichia</taxon>
        <taxon>Erysipelotrichales</taxon>
        <taxon>Erysipelotrichaceae</taxon>
        <taxon>Dubosiella</taxon>
    </lineage>
</organism>
<evidence type="ECO:0000256" key="4">
    <source>
        <dbReference type="ARBA" id="ARBA00022475"/>
    </source>
</evidence>
<evidence type="ECO:0000313" key="9">
    <source>
        <dbReference type="EMBL" id="OLU46088.1"/>
    </source>
</evidence>
<dbReference type="GO" id="GO:0022857">
    <property type="term" value="F:transmembrane transporter activity"/>
    <property type="evidence" value="ECO:0007669"/>
    <property type="project" value="InterPro"/>
</dbReference>
<dbReference type="GO" id="GO:0033214">
    <property type="term" value="P:siderophore-iron import into cell"/>
    <property type="evidence" value="ECO:0007669"/>
    <property type="project" value="TreeGrafter"/>
</dbReference>
<evidence type="ECO:0000256" key="5">
    <source>
        <dbReference type="ARBA" id="ARBA00022692"/>
    </source>
</evidence>
<accession>A0A1U7NLY7</accession>
<dbReference type="RefSeq" id="WP_076341601.1">
    <property type="nucleotide sequence ID" value="NZ_JBGNFS010000001.1"/>
</dbReference>
<evidence type="ECO:0000256" key="7">
    <source>
        <dbReference type="ARBA" id="ARBA00023136"/>
    </source>
</evidence>
<keyword evidence="5 8" id="KW-0812">Transmembrane</keyword>
<dbReference type="InterPro" id="IPR037294">
    <property type="entry name" value="ABC_BtuC-like"/>
</dbReference>
<dbReference type="OrthoDB" id="9792889at2"/>
<dbReference type="GeneID" id="78275729"/>
<dbReference type="GO" id="GO:0005886">
    <property type="term" value="C:plasma membrane"/>
    <property type="evidence" value="ECO:0007669"/>
    <property type="project" value="UniProtKB-SubCell"/>
</dbReference>
<feature type="transmembrane region" description="Helical" evidence="8">
    <location>
        <begin position="311"/>
        <end position="328"/>
    </location>
</feature>
<evidence type="ECO:0000256" key="3">
    <source>
        <dbReference type="ARBA" id="ARBA00022448"/>
    </source>
</evidence>
<proteinExistence type="inferred from homology"/>
<evidence type="ECO:0000256" key="2">
    <source>
        <dbReference type="ARBA" id="ARBA00007935"/>
    </source>
</evidence>
<keyword evidence="7 8" id="KW-0472">Membrane</keyword>
<dbReference type="SUPFAM" id="SSF81345">
    <property type="entry name" value="ABC transporter involved in vitamin B12 uptake, BtuC"/>
    <property type="match status" value="1"/>
</dbReference>
<keyword evidence="6 8" id="KW-1133">Transmembrane helix</keyword>
<evidence type="ECO:0000256" key="8">
    <source>
        <dbReference type="SAM" id="Phobius"/>
    </source>
</evidence>
<feature type="transmembrane region" description="Helical" evidence="8">
    <location>
        <begin position="65"/>
        <end position="82"/>
    </location>
</feature>
<evidence type="ECO:0000256" key="6">
    <source>
        <dbReference type="ARBA" id="ARBA00022989"/>
    </source>
</evidence>
<comment type="subcellular location">
    <subcellularLocation>
        <location evidence="1">Cell membrane</location>
        <topology evidence="1">Multi-pass membrane protein</topology>
    </subcellularLocation>
</comment>
<dbReference type="FunFam" id="1.10.3470.10:FF:000001">
    <property type="entry name" value="Vitamin B12 ABC transporter permease BtuC"/>
    <property type="match status" value="1"/>
</dbReference>
<dbReference type="AlphaFoldDB" id="A0A1U7NLY7"/>
<evidence type="ECO:0000313" key="10">
    <source>
        <dbReference type="Proteomes" id="UP000186705"/>
    </source>
</evidence>
<dbReference type="CDD" id="cd06550">
    <property type="entry name" value="TM_ABC_iron-siderophores_like"/>
    <property type="match status" value="1"/>
</dbReference>
<dbReference type="Pfam" id="PF01032">
    <property type="entry name" value="FecCD"/>
    <property type="match status" value="1"/>
</dbReference>
<dbReference type="Gene3D" id="1.10.3470.10">
    <property type="entry name" value="ABC transporter involved in vitamin B12 uptake, BtuC"/>
    <property type="match status" value="1"/>
</dbReference>
<keyword evidence="3" id="KW-0813">Transport</keyword>
<comment type="caution">
    <text evidence="9">The sequence shown here is derived from an EMBL/GenBank/DDBJ whole genome shotgun (WGS) entry which is preliminary data.</text>
</comment>
<protein>
    <submittedName>
        <fullName evidence="9">Iron ABC transporter</fullName>
    </submittedName>
</protein>
<name>A0A1U7NLY7_9FIRM</name>
<keyword evidence="4" id="KW-1003">Cell membrane</keyword>
<gene>
    <name evidence="9" type="ORF">BO225_07215</name>
</gene>
<feature type="transmembrane region" description="Helical" evidence="8">
    <location>
        <begin position="94"/>
        <end position="114"/>
    </location>
</feature>
<feature type="transmembrane region" description="Helical" evidence="8">
    <location>
        <begin position="120"/>
        <end position="140"/>
    </location>
</feature>
<feature type="transmembrane region" description="Helical" evidence="8">
    <location>
        <begin position="240"/>
        <end position="266"/>
    </location>
</feature>
<reference evidence="9 10" key="1">
    <citation type="submission" date="2016-11" db="EMBL/GenBank/DDBJ databases">
        <title>Description of two novel members of the family Erysipelotrichaceae: Ileibacterium lipovorans gen. nov., sp. nov. and Dubosiella newyorkensis, gen. nov., sp. nov.</title>
        <authorList>
            <person name="Cox L.M."/>
            <person name="Sohn J."/>
            <person name="Tyrrell K.L."/>
            <person name="Citron D.M."/>
            <person name="Lawson P.A."/>
            <person name="Patel N.B."/>
            <person name="Iizumi T."/>
            <person name="Perez-Perez G.I."/>
            <person name="Goldstein E.J."/>
            <person name="Blaser M.J."/>
        </authorList>
    </citation>
    <scope>NUCLEOTIDE SEQUENCE [LARGE SCALE GENOMIC DNA]</scope>
    <source>
        <strain evidence="9 10">NYU-BL-A4</strain>
    </source>
</reference>
<comment type="similarity">
    <text evidence="2">Belongs to the binding-protein-dependent transport system permease family. FecCD subfamily.</text>
</comment>
<dbReference type="PANTHER" id="PTHR30472">
    <property type="entry name" value="FERRIC ENTEROBACTIN TRANSPORT SYSTEM PERMEASE PROTEIN"/>
    <property type="match status" value="1"/>
</dbReference>
<dbReference type="STRING" id="1862672.BO225_07215"/>
<evidence type="ECO:0000256" key="1">
    <source>
        <dbReference type="ARBA" id="ARBA00004651"/>
    </source>
</evidence>
<feature type="transmembrane region" description="Helical" evidence="8">
    <location>
        <begin position="195"/>
        <end position="213"/>
    </location>
</feature>
<dbReference type="EMBL" id="MPKA01000068">
    <property type="protein sequence ID" value="OLU46088.1"/>
    <property type="molecule type" value="Genomic_DNA"/>
</dbReference>
<dbReference type="InterPro" id="IPR000522">
    <property type="entry name" value="ABC_transptr_permease_BtuC"/>
</dbReference>
<feature type="transmembrane region" description="Helical" evidence="8">
    <location>
        <begin position="278"/>
        <end position="299"/>
    </location>
</feature>
<keyword evidence="10" id="KW-1185">Reference proteome</keyword>
<sequence length="335" mass="35317">MNHSKRWSLLLFLSCTLLLLVLLSLASIVLGSTKIELSTILEALKNPDLSNQQHIVLFDLRIPRTIGDLLIGASFACAGALMQGMSKNPLADSGILGINAGASFALAICVSFLGTMHFSMSVFASFLGAGFAMLLVFGLMMIKGRKLDSVRLVLVGLAVSMLLTSLAQGISILFQTGQDLTFWSAGGVGGIRMEQLIVAAPILLVALIASILISKKISILSLGDESATSLGLQVEKTKTLCLLITLLLAGPSVALAGPIAFVGLLTPHIVRFFVGSDYQAIIPACMPAGAILMVGADLISRLINAPRETPIGLVFALLGVPMFIYLARKGMKDHV</sequence>
<dbReference type="PANTHER" id="PTHR30472:SF58">
    <property type="entry name" value="IRON(3+)-HYDROXAMATE IMPORT SYSTEM PERMEASE PROTEIN FHUB"/>
    <property type="match status" value="1"/>
</dbReference>